<dbReference type="InterPro" id="IPR050374">
    <property type="entry name" value="RRT5_SRSF_SR"/>
</dbReference>
<dbReference type="PROSITE" id="PS50102">
    <property type="entry name" value="RRM"/>
    <property type="match status" value="1"/>
</dbReference>
<sequence length="317" mass="35442">MSVPRVLSQGRSVLSRGVKTTRATSSILRTVSTAVPRRHFSSTVRVHEEIIQTPATGPEVPLTATREATTGYLDRAVAIKRIHPQTVKADVEELLRGAGLDVKKIQFRIDRFSFRADTITFVELASKEQAQKAVQALNGQSFQGNSIVVMPVSESFYWDSGFKKEHRMFFQDENTPSQAIKGLLEGRRYLLQVEKPGWGSGKNIIAQRRDIVHKTLAPFGFETIGSILPPTKTRRRQRELWPLVQVDFETKEGGEKAVEALNDQSIEGKQVRLVKQEFIHPSTAERIGRMDKKILEQLQQGGLIRSPSKSSSEAPAA</sequence>
<accession>A0ABR3QZ38</accession>
<dbReference type="CDD" id="cd00590">
    <property type="entry name" value="RRM_SF"/>
    <property type="match status" value="1"/>
</dbReference>
<evidence type="ECO:0000313" key="5">
    <source>
        <dbReference type="EMBL" id="KAL1597429.1"/>
    </source>
</evidence>
<organism evidence="5 6">
    <name type="scientific">Nothophoma quercina</name>
    <dbReference type="NCBI Taxonomy" id="749835"/>
    <lineage>
        <taxon>Eukaryota</taxon>
        <taxon>Fungi</taxon>
        <taxon>Dikarya</taxon>
        <taxon>Ascomycota</taxon>
        <taxon>Pezizomycotina</taxon>
        <taxon>Dothideomycetes</taxon>
        <taxon>Pleosporomycetidae</taxon>
        <taxon>Pleosporales</taxon>
        <taxon>Pleosporineae</taxon>
        <taxon>Didymellaceae</taxon>
        <taxon>Nothophoma</taxon>
    </lineage>
</organism>
<dbReference type="EMBL" id="JAKIXB020000026">
    <property type="protein sequence ID" value="KAL1597429.1"/>
    <property type="molecule type" value="Genomic_DNA"/>
</dbReference>
<evidence type="ECO:0000313" key="6">
    <source>
        <dbReference type="Proteomes" id="UP001521222"/>
    </source>
</evidence>
<feature type="domain" description="RRM" evidence="4">
    <location>
        <begin position="75"/>
        <end position="154"/>
    </location>
</feature>
<protein>
    <recommendedName>
        <fullName evidence="4">RRM domain-containing protein</fullName>
    </recommendedName>
</protein>
<dbReference type="InterPro" id="IPR035979">
    <property type="entry name" value="RBD_domain_sf"/>
</dbReference>
<reference evidence="5 6" key="1">
    <citation type="submission" date="2024-02" db="EMBL/GenBank/DDBJ databases">
        <title>De novo assembly and annotation of 12 fungi associated with fruit tree decline syndrome in Ontario, Canada.</title>
        <authorList>
            <person name="Sulman M."/>
            <person name="Ellouze W."/>
            <person name="Ilyukhin E."/>
        </authorList>
    </citation>
    <scope>NUCLEOTIDE SEQUENCE [LARGE SCALE GENOMIC DNA]</scope>
    <source>
        <strain evidence="5 6">M97-236</strain>
    </source>
</reference>
<evidence type="ECO:0000259" key="4">
    <source>
        <dbReference type="PROSITE" id="PS50102"/>
    </source>
</evidence>
<keyword evidence="1 2" id="KW-0694">RNA-binding</keyword>
<evidence type="ECO:0000256" key="1">
    <source>
        <dbReference type="ARBA" id="ARBA00022884"/>
    </source>
</evidence>
<dbReference type="SUPFAM" id="SSF54928">
    <property type="entry name" value="RNA-binding domain, RBD"/>
    <property type="match status" value="1"/>
</dbReference>
<dbReference type="PANTHER" id="PTHR23003">
    <property type="entry name" value="RNA RECOGNITION MOTIF RRM DOMAIN CONTAINING PROTEIN"/>
    <property type="match status" value="1"/>
</dbReference>
<name>A0ABR3QZ38_9PLEO</name>
<feature type="region of interest" description="Disordered" evidence="3">
    <location>
        <begin position="298"/>
        <end position="317"/>
    </location>
</feature>
<feature type="compositionally biased region" description="Low complexity" evidence="3">
    <location>
        <begin position="306"/>
        <end position="317"/>
    </location>
</feature>
<dbReference type="Proteomes" id="UP001521222">
    <property type="component" value="Unassembled WGS sequence"/>
</dbReference>
<gene>
    <name evidence="5" type="ORF">SLS59_007459</name>
</gene>
<evidence type="ECO:0000256" key="3">
    <source>
        <dbReference type="SAM" id="MobiDB-lite"/>
    </source>
</evidence>
<dbReference type="SMART" id="SM00360">
    <property type="entry name" value="RRM"/>
    <property type="match status" value="1"/>
</dbReference>
<keyword evidence="6" id="KW-1185">Reference proteome</keyword>
<comment type="caution">
    <text evidence="5">The sequence shown here is derived from an EMBL/GenBank/DDBJ whole genome shotgun (WGS) entry which is preliminary data.</text>
</comment>
<proteinExistence type="predicted"/>
<dbReference type="Gene3D" id="3.30.70.330">
    <property type="match status" value="1"/>
</dbReference>
<dbReference type="InterPro" id="IPR000504">
    <property type="entry name" value="RRM_dom"/>
</dbReference>
<evidence type="ECO:0000256" key="2">
    <source>
        <dbReference type="PROSITE-ProRule" id="PRU00176"/>
    </source>
</evidence>
<dbReference type="Pfam" id="PF00076">
    <property type="entry name" value="RRM_1"/>
    <property type="match status" value="1"/>
</dbReference>
<dbReference type="InterPro" id="IPR012677">
    <property type="entry name" value="Nucleotide-bd_a/b_plait_sf"/>
</dbReference>